<dbReference type="GO" id="GO:0003824">
    <property type="term" value="F:catalytic activity"/>
    <property type="evidence" value="ECO:0007669"/>
    <property type="project" value="InterPro"/>
</dbReference>
<dbReference type="AlphaFoldDB" id="A0A4R2JYP8"/>
<reference evidence="2 3" key="1">
    <citation type="submission" date="2019-03" db="EMBL/GenBank/DDBJ databases">
        <title>Genomic Encyclopedia of Type Strains, Phase IV (KMG-IV): sequencing the most valuable type-strain genomes for metagenomic binning, comparative biology and taxonomic classification.</title>
        <authorList>
            <person name="Goeker M."/>
        </authorList>
    </citation>
    <scope>NUCLEOTIDE SEQUENCE [LARGE SCALE GENOMIC DNA]</scope>
    <source>
        <strain evidence="2 3">DSM 45934</strain>
    </source>
</reference>
<dbReference type="InterPro" id="IPR003382">
    <property type="entry name" value="Flavoprotein"/>
</dbReference>
<comment type="caution">
    <text evidence="2">The sequence shown here is derived from an EMBL/GenBank/DDBJ whole genome shotgun (WGS) entry which is preliminary data.</text>
</comment>
<accession>A0A4R2JYP8</accession>
<name>A0A4R2JYP8_9PSEU</name>
<dbReference type="SUPFAM" id="SSF52507">
    <property type="entry name" value="Homo-oligomeric flavin-containing Cys decarboxylases, HFCD"/>
    <property type="match status" value="1"/>
</dbReference>
<evidence type="ECO:0000313" key="3">
    <source>
        <dbReference type="Proteomes" id="UP000295680"/>
    </source>
</evidence>
<proteinExistence type="predicted"/>
<dbReference type="InterPro" id="IPR036551">
    <property type="entry name" value="Flavin_trans-like"/>
</dbReference>
<organism evidence="2 3">
    <name type="scientific">Actinocrispum wychmicini</name>
    <dbReference type="NCBI Taxonomy" id="1213861"/>
    <lineage>
        <taxon>Bacteria</taxon>
        <taxon>Bacillati</taxon>
        <taxon>Actinomycetota</taxon>
        <taxon>Actinomycetes</taxon>
        <taxon>Pseudonocardiales</taxon>
        <taxon>Pseudonocardiaceae</taxon>
        <taxon>Actinocrispum</taxon>
    </lineage>
</organism>
<gene>
    <name evidence="2" type="ORF">EV192_1011523</name>
</gene>
<evidence type="ECO:0000259" key="1">
    <source>
        <dbReference type="Pfam" id="PF02441"/>
    </source>
</evidence>
<protein>
    <submittedName>
        <fullName evidence="2">Flavoprotein</fullName>
    </submittedName>
</protein>
<dbReference type="Pfam" id="PF02441">
    <property type="entry name" value="Flavoprotein"/>
    <property type="match status" value="1"/>
</dbReference>
<evidence type="ECO:0000313" key="2">
    <source>
        <dbReference type="EMBL" id="TCO65731.1"/>
    </source>
</evidence>
<dbReference type="Proteomes" id="UP000295680">
    <property type="component" value="Unassembled WGS sequence"/>
</dbReference>
<dbReference type="Gene3D" id="3.40.50.1950">
    <property type="entry name" value="Flavin prenyltransferase-like"/>
    <property type="match status" value="1"/>
</dbReference>
<sequence>MPRGERKLMPARVLGLVGCAAGGLDEITPKLIQPMMQRGWQVAVTLTPTAWTWLDATGDVEKIEKLTGLPVRHKPRMPWEDSPHPRVDCYAVVPATSNTVAKMALGIADNQALTQVCETIGLGEVPVVVFPRVNAAHANQPAWADHVAALQRAGVHLVMGENVWPLHRPRSAPGRELPWAAIIDAIISTGQAPR</sequence>
<dbReference type="EMBL" id="SLWS01000001">
    <property type="protein sequence ID" value="TCO65731.1"/>
    <property type="molecule type" value="Genomic_DNA"/>
</dbReference>
<feature type="domain" description="Flavoprotein" evidence="1">
    <location>
        <begin position="27"/>
        <end position="155"/>
    </location>
</feature>
<keyword evidence="3" id="KW-1185">Reference proteome</keyword>